<dbReference type="EMBL" id="KR998313">
    <property type="protein sequence ID" value="ALM55739.1"/>
    <property type="molecule type" value="mRNA"/>
</dbReference>
<feature type="non-terminal residue" evidence="1">
    <location>
        <position position="1"/>
    </location>
</feature>
<proteinExistence type="evidence at transcript level"/>
<sequence length="69" mass="7888">KKSFKMPGSNLIGSATRYISGRNAVQTVYWIRATENPQKLVKVSKTCTFKGPNPSWKLQEKLENKVKEF</sequence>
<dbReference type="AlphaFoldDB" id="A0A0S1VX48"/>
<accession>A0A0S1VX48</accession>
<name>A0A0S1VX48_SITOR</name>
<organism evidence="1">
    <name type="scientific">Sitophilus oryzae</name>
    <name type="common">Rice weevil</name>
    <name type="synonym">Curculio oryzae</name>
    <dbReference type="NCBI Taxonomy" id="7048"/>
    <lineage>
        <taxon>Eukaryota</taxon>
        <taxon>Metazoa</taxon>
        <taxon>Ecdysozoa</taxon>
        <taxon>Arthropoda</taxon>
        <taxon>Hexapoda</taxon>
        <taxon>Insecta</taxon>
        <taxon>Pterygota</taxon>
        <taxon>Neoptera</taxon>
        <taxon>Endopterygota</taxon>
        <taxon>Coleoptera</taxon>
        <taxon>Polyphaga</taxon>
        <taxon>Cucujiformia</taxon>
        <taxon>Curculionidae</taxon>
        <taxon>Dryophthorinae</taxon>
        <taxon>Sitophilus</taxon>
    </lineage>
</organism>
<protein>
    <submittedName>
        <fullName evidence="1">Juvenile hormone inducible protein</fullName>
    </submittedName>
</protein>
<evidence type="ECO:0000313" key="1">
    <source>
        <dbReference type="EMBL" id="ALM55739.1"/>
    </source>
</evidence>
<reference evidence="1" key="1">
    <citation type="submission" date="2015-05" db="EMBL/GenBank/DDBJ databases">
        <title>Insect endosymbiont dynamics is associated with a clamping of the bacteriome immunity.</title>
        <authorList>
            <person name="Masson F."/>
            <person name="Mone Y."/>
            <person name="Parisot N."/>
            <person name="Vallier A."/>
            <person name="Vigneron A."/>
            <person name="Vincent-Monegat C."/>
            <person name="Balmand S."/>
            <person name="Carpentier M.-C."/>
            <person name="Zaidman-Remy A."/>
            <person name="Heddi A."/>
        </authorList>
    </citation>
    <scope>NUCLEOTIDE SEQUENCE</scope>
    <source>
        <strain evidence="1">Bouriz</strain>
    </source>
</reference>